<accession>A0ABV2J2S3</accession>
<keyword evidence="2" id="KW-1003">Cell membrane</keyword>
<keyword evidence="4 6" id="KW-1133">Transmembrane helix</keyword>
<feature type="transmembrane region" description="Helical" evidence="6">
    <location>
        <begin position="78"/>
        <end position="97"/>
    </location>
</feature>
<dbReference type="InterPro" id="IPR022791">
    <property type="entry name" value="L-PG_synthase/AglD"/>
</dbReference>
<dbReference type="EMBL" id="JBEPMB010000006">
    <property type="protein sequence ID" value="MET3615057.1"/>
    <property type="molecule type" value="Genomic_DNA"/>
</dbReference>
<reference evidence="7 8" key="1">
    <citation type="submission" date="2024-06" db="EMBL/GenBank/DDBJ databases">
        <title>Genomic Encyclopedia of Type Strains, Phase IV (KMG-IV): sequencing the most valuable type-strain genomes for metagenomic binning, comparative biology and taxonomic classification.</title>
        <authorList>
            <person name="Goeker M."/>
        </authorList>
    </citation>
    <scope>NUCLEOTIDE SEQUENCE [LARGE SCALE GENOMIC DNA]</scope>
    <source>
        <strain evidence="7 8">DSM 29780</strain>
    </source>
</reference>
<dbReference type="Pfam" id="PF03706">
    <property type="entry name" value="LPG_synthase_TM"/>
    <property type="match status" value="1"/>
</dbReference>
<keyword evidence="8" id="KW-1185">Reference proteome</keyword>
<feature type="transmembrane region" description="Helical" evidence="6">
    <location>
        <begin position="215"/>
        <end position="241"/>
    </location>
</feature>
<feature type="transmembrane region" description="Helical" evidence="6">
    <location>
        <begin position="291"/>
        <end position="312"/>
    </location>
</feature>
<evidence type="ECO:0000256" key="4">
    <source>
        <dbReference type="ARBA" id="ARBA00022989"/>
    </source>
</evidence>
<evidence type="ECO:0000313" key="8">
    <source>
        <dbReference type="Proteomes" id="UP001549047"/>
    </source>
</evidence>
<keyword evidence="3 6" id="KW-0812">Transmembrane</keyword>
<feature type="transmembrane region" description="Helical" evidence="6">
    <location>
        <begin position="17"/>
        <end position="36"/>
    </location>
</feature>
<comment type="caution">
    <text evidence="7">The sequence shown here is derived from an EMBL/GenBank/DDBJ whole genome shotgun (WGS) entry which is preliminary data.</text>
</comment>
<evidence type="ECO:0000256" key="2">
    <source>
        <dbReference type="ARBA" id="ARBA00022475"/>
    </source>
</evidence>
<feature type="transmembrane region" description="Helical" evidence="6">
    <location>
        <begin position="48"/>
        <end position="66"/>
    </location>
</feature>
<dbReference type="Proteomes" id="UP001549047">
    <property type="component" value="Unassembled WGS sequence"/>
</dbReference>
<evidence type="ECO:0000256" key="1">
    <source>
        <dbReference type="ARBA" id="ARBA00004651"/>
    </source>
</evidence>
<protein>
    <submittedName>
        <fullName evidence="7">Uncharacterized membrane protein YbhN (UPF0104 family)</fullName>
    </submittedName>
</protein>
<feature type="transmembrane region" description="Helical" evidence="6">
    <location>
        <begin position="154"/>
        <end position="177"/>
    </location>
</feature>
<dbReference type="RefSeq" id="WP_354557550.1">
    <property type="nucleotide sequence ID" value="NZ_JBEPMB010000006.1"/>
</dbReference>
<dbReference type="PANTHER" id="PTHR39087:SF2">
    <property type="entry name" value="UPF0104 MEMBRANE PROTEIN MJ1595"/>
    <property type="match status" value="1"/>
</dbReference>
<feature type="transmembrane region" description="Helical" evidence="6">
    <location>
        <begin position="130"/>
        <end position="148"/>
    </location>
</feature>
<gene>
    <name evidence="7" type="ORF">ABID16_003400</name>
</gene>
<sequence length="336" mass="35592">MKNSPNPEPVRLSGNRVLLLVGIFACLLAVVFALAYRSTSAKATTGAFGLSLLALLPLSFTSFYVQAPRLALLCGASVRVYSAYVANSVSASLFLVLPGRASEFLKPVVLHFREGLPFSRGIAALVIERAMDAACVAFLAICAIALTAANNVSWVQNGLLIPIFTALVFSCAIILLLKYPQILERLVRAIPWGWAQKNSHDFISAIKSVGRPSTLAFAAGLTLMTWLASCGNVVVAGILLGQHPLSLAQALVVFVAGTFGMVITVVPGGLGTFEAATVAALTTFGYEIPDAILFAVALRLSTIAPAIPLALWEVSQRWADLSSMLKTRTRRDADGS</sequence>
<evidence type="ECO:0000256" key="6">
    <source>
        <dbReference type="SAM" id="Phobius"/>
    </source>
</evidence>
<evidence type="ECO:0000256" key="3">
    <source>
        <dbReference type="ARBA" id="ARBA00022692"/>
    </source>
</evidence>
<feature type="transmembrane region" description="Helical" evidence="6">
    <location>
        <begin position="247"/>
        <end position="270"/>
    </location>
</feature>
<evidence type="ECO:0000256" key="5">
    <source>
        <dbReference type="ARBA" id="ARBA00023136"/>
    </source>
</evidence>
<dbReference type="PANTHER" id="PTHR39087">
    <property type="entry name" value="UPF0104 MEMBRANE PROTEIN MJ1595"/>
    <property type="match status" value="1"/>
</dbReference>
<keyword evidence="5 6" id="KW-0472">Membrane</keyword>
<organism evidence="7 8">
    <name type="scientific">Rhizobium aquaticum</name>
    <dbReference type="NCBI Taxonomy" id="1549636"/>
    <lineage>
        <taxon>Bacteria</taxon>
        <taxon>Pseudomonadati</taxon>
        <taxon>Pseudomonadota</taxon>
        <taxon>Alphaproteobacteria</taxon>
        <taxon>Hyphomicrobiales</taxon>
        <taxon>Rhizobiaceae</taxon>
        <taxon>Rhizobium/Agrobacterium group</taxon>
        <taxon>Rhizobium</taxon>
    </lineage>
</organism>
<comment type="subcellular location">
    <subcellularLocation>
        <location evidence="1">Cell membrane</location>
        <topology evidence="1">Multi-pass membrane protein</topology>
    </subcellularLocation>
</comment>
<name>A0ABV2J2S3_9HYPH</name>
<evidence type="ECO:0000313" key="7">
    <source>
        <dbReference type="EMBL" id="MET3615057.1"/>
    </source>
</evidence>
<proteinExistence type="predicted"/>